<keyword evidence="5" id="KW-1185">Reference proteome</keyword>
<dbReference type="AlphaFoldDB" id="A0A0W0VFS3"/>
<dbReference type="SUPFAM" id="SSF56925">
    <property type="entry name" value="OMPA-like"/>
    <property type="match status" value="1"/>
</dbReference>
<sequence length="275" mass="30067">MKTYLKFGLAGFMLASSSAFSDVPPDGWYGGLFGTLSKTPSLDFTIPYADFNEINTGITLFNATFPLNPIPLLASPSGSIKYSLGYGGGVDIGYRLCGFRFEGELLFDHNPYDSLTLGGYTVTNSANDSAISNFAIGGKTDLGAALFNIYYDFYNFDEDVSWIPYVGLGLGYARVRNNFSIQYNVPTGASSFQPDPNDPYNLIPVAGQTLDLATFSETTSTPVGQLIAGVAYQFSENFSAGLDYRYVTTKTISILDERLTIHTLNLSFNFWFPNQ</sequence>
<name>A0A0W0VFS3_9GAMM</name>
<dbReference type="OrthoDB" id="5647185at2"/>
<dbReference type="InterPro" id="IPR011250">
    <property type="entry name" value="OMP/PagP_B-barrel"/>
</dbReference>
<keyword evidence="1 2" id="KW-0732">Signal</keyword>
<reference evidence="4 5" key="1">
    <citation type="submission" date="2015-11" db="EMBL/GenBank/DDBJ databases">
        <title>Genomic analysis of 38 Legionella species identifies large and diverse effector repertoires.</title>
        <authorList>
            <person name="Burstein D."/>
            <person name="Amaro F."/>
            <person name="Zusman T."/>
            <person name="Lifshitz Z."/>
            <person name="Cohen O."/>
            <person name="Gilbert J.A."/>
            <person name="Pupko T."/>
            <person name="Shuman H.A."/>
            <person name="Segal G."/>
        </authorList>
    </citation>
    <scope>NUCLEOTIDE SEQUENCE [LARGE SCALE GENOMIC DNA]</scope>
    <source>
        <strain evidence="4 5">BL-540</strain>
    </source>
</reference>
<feature type="chain" id="PRO_5006914755" evidence="2">
    <location>
        <begin position="22"/>
        <end position="275"/>
    </location>
</feature>
<dbReference type="Gene3D" id="2.40.160.20">
    <property type="match status" value="1"/>
</dbReference>
<organism evidence="4 5">
    <name type="scientific">Legionella jordanis</name>
    <dbReference type="NCBI Taxonomy" id="456"/>
    <lineage>
        <taxon>Bacteria</taxon>
        <taxon>Pseudomonadati</taxon>
        <taxon>Pseudomonadota</taxon>
        <taxon>Gammaproteobacteria</taxon>
        <taxon>Legionellales</taxon>
        <taxon>Legionellaceae</taxon>
        <taxon>Legionella</taxon>
    </lineage>
</organism>
<comment type="caution">
    <text evidence="4">The sequence shown here is derived from an EMBL/GenBank/DDBJ whole genome shotgun (WGS) entry which is preliminary data.</text>
</comment>
<evidence type="ECO:0000313" key="5">
    <source>
        <dbReference type="Proteomes" id="UP000055035"/>
    </source>
</evidence>
<evidence type="ECO:0000259" key="3">
    <source>
        <dbReference type="Pfam" id="PF13505"/>
    </source>
</evidence>
<evidence type="ECO:0000256" key="1">
    <source>
        <dbReference type="ARBA" id="ARBA00022729"/>
    </source>
</evidence>
<dbReference type="Proteomes" id="UP000055035">
    <property type="component" value="Unassembled WGS sequence"/>
</dbReference>
<dbReference type="EMBL" id="LNYJ01000003">
    <property type="protein sequence ID" value="KTD19004.1"/>
    <property type="molecule type" value="Genomic_DNA"/>
</dbReference>
<gene>
    <name evidence="4" type="ORF">Ljor_0227</name>
</gene>
<feature type="domain" description="Outer membrane protein beta-barrel" evidence="3">
    <location>
        <begin position="7"/>
        <end position="270"/>
    </location>
</feature>
<evidence type="ECO:0000256" key="2">
    <source>
        <dbReference type="SAM" id="SignalP"/>
    </source>
</evidence>
<dbReference type="PATRIC" id="fig|456.5.peg.243"/>
<dbReference type="STRING" id="456.Ljor_0227"/>
<feature type="signal peptide" evidence="2">
    <location>
        <begin position="1"/>
        <end position="21"/>
    </location>
</feature>
<dbReference type="RefSeq" id="WP_058469810.1">
    <property type="nucleotide sequence ID" value="NZ_CAAAIC010000005.1"/>
</dbReference>
<dbReference type="Pfam" id="PF13505">
    <property type="entry name" value="OMP_b-brl"/>
    <property type="match status" value="1"/>
</dbReference>
<protein>
    <submittedName>
        <fullName evidence="4">Opacity protein-like surface antigen</fullName>
    </submittedName>
</protein>
<dbReference type="InterPro" id="IPR027385">
    <property type="entry name" value="Beta-barrel_OMP"/>
</dbReference>
<accession>A0A0W0VFS3</accession>
<evidence type="ECO:0000313" key="4">
    <source>
        <dbReference type="EMBL" id="KTD19004.1"/>
    </source>
</evidence>
<proteinExistence type="predicted"/>